<protein>
    <submittedName>
        <fullName evidence="2">Histone H1</fullName>
    </submittedName>
</protein>
<keyword evidence="3" id="KW-1185">Reference proteome</keyword>
<dbReference type="EMBL" id="BSFK01000016">
    <property type="protein sequence ID" value="GLK78030.1"/>
    <property type="molecule type" value="Genomic_DNA"/>
</dbReference>
<feature type="region of interest" description="Disordered" evidence="1">
    <location>
        <begin position="398"/>
        <end position="445"/>
    </location>
</feature>
<gene>
    <name evidence="2" type="ORF">GCM10008171_32840</name>
</gene>
<evidence type="ECO:0000256" key="1">
    <source>
        <dbReference type="SAM" id="MobiDB-lite"/>
    </source>
</evidence>
<dbReference type="RefSeq" id="WP_271205850.1">
    <property type="nucleotide sequence ID" value="NZ_BSFK01000016.1"/>
</dbReference>
<sequence length="445" mass="48852">MGLLSWLRREAPDSTHAPAARAQGAGSYVSLDDPRVIEFLKFGTMTASGVEVSVERALKNTAMFRAVSLISCSMGMLPLNLIDDETKEKAKDHPLHRLIHDEPNGWQSAYDFRSLMQLRALVRGDAYALVVRSFDIRRGRKVIRQLVPLDPLRIRVKQRDDWSVVYEYTPPTGGMRVYAASDIFHLRGLSLDGLHGLSVVKQAAEAIGLALAAELAAARYFRNGSFVDSALKMPSGKRLSPDAFERLRESLAEKRGADNAGEHLILEEGLEFQELGKTARDAQLAEIRKLQVEEIGRATGVPRPLLMVDETSWGSGIEALGRFFVQFALNPWFTAWQQAIERVLLDSDEKGRFVARFNADALLRGSTKDQGEFFARALGSGGSPGFMKQNEIRAVMDLPRDDDPASDRLNPGTAAMAGGGDAAPEESTPGAADAPARKDDDDDED</sequence>
<dbReference type="InterPro" id="IPR006427">
    <property type="entry name" value="Portal_HK97"/>
</dbReference>
<dbReference type="NCBIfam" id="TIGR01537">
    <property type="entry name" value="portal_HK97"/>
    <property type="match status" value="1"/>
</dbReference>
<dbReference type="AlphaFoldDB" id="A0A9W6JI28"/>
<proteinExistence type="predicted"/>
<evidence type="ECO:0000313" key="2">
    <source>
        <dbReference type="EMBL" id="GLK78030.1"/>
    </source>
</evidence>
<name>A0A9W6JI28_9HYPH</name>
<dbReference type="InterPro" id="IPR006944">
    <property type="entry name" value="Phage/GTA_portal"/>
</dbReference>
<dbReference type="Proteomes" id="UP001143364">
    <property type="component" value="Unassembled WGS sequence"/>
</dbReference>
<dbReference type="Pfam" id="PF04860">
    <property type="entry name" value="Phage_portal"/>
    <property type="match status" value="1"/>
</dbReference>
<comment type="caution">
    <text evidence="2">The sequence shown here is derived from an EMBL/GenBank/DDBJ whole genome shotgun (WGS) entry which is preliminary data.</text>
</comment>
<accession>A0A9W6JI28</accession>
<organism evidence="2 3">
    <name type="scientific">Methylopila jiangsuensis</name>
    <dbReference type="NCBI Taxonomy" id="586230"/>
    <lineage>
        <taxon>Bacteria</taxon>
        <taxon>Pseudomonadati</taxon>
        <taxon>Pseudomonadota</taxon>
        <taxon>Alphaproteobacteria</taxon>
        <taxon>Hyphomicrobiales</taxon>
        <taxon>Methylopilaceae</taxon>
        <taxon>Methylopila</taxon>
    </lineage>
</organism>
<reference evidence="2" key="2">
    <citation type="submission" date="2023-01" db="EMBL/GenBank/DDBJ databases">
        <authorList>
            <person name="Sun Q."/>
            <person name="Evtushenko L."/>
        </authorList>
    </citation>
    <scope>NUCLEOTIDE SEQUENCE</scope>
    <source>
        <strain evidence="2">VKM B-2555</strain>
    </source>
</reference>
<evidence type="ECO:0000313" key="3">
    <source>
        <dbReference type="Proteomes" id="UP001143364"/>
    </source>
</evidence>
<reference evidence="2" key="1">
    <citation type="journal article" date="2014" name="Int. J. Syst. Evol. Microbiol.">
        <title>Complete genome sequence of Corynebacterium casei LMG S-19264T (=DSM 44701T), isolated from a smear-ripened cheese.</title>
        <authorList>
            <consortium name="US DOE Joint Genome Institute (JGI-PGF)"/>
            <person name="Walter F."/>
            <person name="Albersmeier A."/>
            <person name="Kalinowski J."/>
            <person name="Ruckert C."/>
        </authorList>
    </citation>
    <scope>NUCLEOTIDE SEQUENCE</scope>
    <source>
        <strain evidence="2">VKM B-2555</strain>
    </source>
</reference>